<protein>
    <submittedName>
        <fullName evidence="7">DNA-binding transcriptional regulator, MocR family, contains an aminotransferase domain</fullName>
    </submittedName>
</protein>
<dbReference type="Pfam" id="PF00392">
    <property type="entry name" value="GntR"/>
    <property type="match status" value="1"/>
</dbReference>
<dbReference type="CDD" id="cd07377">
    <property type="entry name" value="WHTH_GntR"/>
    <property type="match status" value="1"/>
</dbReference>
<dbReference type="SMART" id="SM00345">
    <property type="entry name" value="HTH_GNTR"/>
    <property type="match status" value="1"/>
</dbReference>
<evidence type="ECO:0000256" key="4">
    <source>
        <dbReference type="ARBA" id="ARBA00023125"/>
    </source>
</evidence>
<evidence type="ECO:0000256" key="2">
    <source>
        <dbReference type="ARBA" id="ARBA00022898"/>
    </source>
</evidence>
<keyword evidence="8" id="KW-1185">Reference proteome</keyword>
<dbReference type="Proteomes" id="UP000184363">
    <property type="component" value="Unassembled WGS sequence"/>
</dbReference>
<dbReference type="GO" id="GO:0003677">
    <property type="term" value="F:DNA binding"/>
    <property type="evidence" value="ECO:0007669"/>
    <property type="project" value="UniProtKB-KW"/>
</dbReference>
<evidence type="ECO:0000313" key="8">
    <source>
        <dbReference type="Proteomes" id="UP000184363"/>
    </source>
</evidence>
<dbReference type="Pfam" id="PF00155">
    <property type="entry name" value="Aminotran_1_2"/>
    <property type="match status" value="1"/>
</dbReference>
<reference evidence="7 8" key="1">
    <citation type="submission" date="2016-11" db="EMBL/GenBank/DDBJ databases">
        <authorList>
            <person name="Jaros S."/>
            <person name="Januszkiewicz K."/>
            <person name="Wedrychowicz H."/>
        </authorList>
    </citation>
    <scope>NUCLEOTIDE SEQUENCE [LARGE SCALE GENOMIC DNA]</scope>
    <source>
        <strain evidence="7 8">DSM 43832</strain>
    </source>
</reference>
<dbReference type="InterPro" id="IPR015421">
    <property type="entry name" value="PyrdxlP-dep_Trfase_major"/>
</dbReference>
<evidence type="ECO:0000256" key="5">
    <source>
        <dbReference type="ARBA" id="ARBA00023163"/>
    </source>
</evidence>
<dbReference type="STRING" id="1848.SAMN05443637_102350"/>
<dbReference type="InterPro" id="IPR015424">
    <property type="entry name" value="PyrdxlP-dep_Trfase"/>
</dbReference>
<dbReference type="CDD" id="cd00609">
    <property type="entry name" value="AAT_like"/>
    <property type="match status" value="1"/>
</dbReference>
<evidence type="ECO:0000256" key="1">
    <source>
        <dbReference type="ARBA" id="ARBA00005384"/>
    </source>
</evidence>
<dbReference type="RefSeq" id="WP_073455463.1">
    <property type="nucleotide sequence ID" value="NZ_FRAP01000002.1"/>
</dbReference>
<gene>
    <name evidence="7" type="ORF">SAMN05443637_102350</name>
</gene>
<keyword evidence="4 7" id="KW-0238">DNA-binding</keyword>
<dbReference type="InterPro" id="IPR000524">
    <property type="entry name" value="Tscrpt_reg_HTH_GntR"/>
</dbReference>
<keyword evidence="7" id="KW-0808">Transferase</keyword>
<keyword evidence="2" id="KW-0663">Pyridoxal phosphate</keyword>
<sequence length="506" mass="53801">MTYDLWADAERALAAGDGGRARYQKLASFVQEAVRSGLLRPGDRLPTVRELASRLGVSITTVVSAYSALREDGVVQGEVGRGTFVRGAEPAARSDAPITLAASGAPATWRRRALANAEDRLTRAYPRAVDLMRGSSNSAYLPLGPLKKAWTSVARELTVDDVQYPVSPAPEPELVAQLLPRFETDGIPVEEGDLLVGSSTIQFLSIVIELLRRDRPNDWPLTVAVEEPGYQAGMDVLERFGCGLIGMAIDEHGVLPDHLRAALDAGAGLVVLTPRAANPTGTTWSAERLAEIADIVASHPDVLVVEDDYFADAAASTPGSLLADQRVAHRVVHVRGFAKAIAPDLRLAAAVVRSTLHSSLAQVQYLTTGWTSRTTQRVLARVLAAGETADLLERAKKVFAERRDVAEELLAEGLRAAGGSVQHAHDGLYTWISLPPGSDASIVAELVAQEGFLVAPGEPFFIRPGAGRFLRLNSGSATADEISAAARAIIRAATGADARSVSRLTP</sequence>
<dbReference type="InterPro" id="IPR036388">
    <property type="entry name" value="WH-like_DNA-bd_sf"/>
</dbReference>
<keyword evidence="7" id="KW-0032">Aminotransferase</keyword>
<dbReference type="GO" id="GO:0008483">
    <property type="term" value="F:transaminase activity"/>
    <property type="evidence" value="ECO:0007669"/>
    <property type="project" value="UniProtKB-KW"/>
</dbReference>
<dbReference type="Gene3D" id="3.40.640.10">
    <property type="entry name" value="Type I PLP-dependent aspartate aminotransferase-like (Major domain)"/>
    <property type="match status" value="1"/>
</dbReference>
<dbReference type="GO" id="GO:0003700">
    <property type="term" value="F:DNA-binding transcription factor activity"/>
    <property type="evidence" value="ECO:0007669"/>
    <property type="project" value="InterPro"/>
</dbReference>
<dbReference type="EMBL" id="FRAP01000002">
    <property type="protein sequence ID" value="SHK09102.1"/>
    <property type="molecule type" value="Genomic_DNA"/>
</dbReference>
<dbReference type="AlphaFoldDB" id="A0A1M6PMC7"/>
<dbReference type="OrthoDB" id="4307011at2"/>
<dbReference type="PROSITE" id="PS50949">
    <property type="entry name" value="HTH_GNTR"/>
    <property type="match status" value="1"/>
</dbReference>
<evidence type="ECO:0000256" key="3">
    <source>
        <dbReference type="ARBA" id="ARBA00023015"/>
    </source>
</evidence>
<dbReference type="GO" id="GO:0030170">
    <property type="term" value="F:pyridoxal phosphate binding"/>
    <property type="evidence" value="ECO:0007669"/>
    <property type="project" value="InterPro"/>
</dbReference>
<feature type="domain" description="HTH gntR-type" evidence="6">
    <location>
        <begin position="20"/>
        <end position="88"/>
    </location>
</feature>
<keyword evidence="3" id="KW-0805">Transcription regulation</keyword>
<evidence type="ECO:0000259" key="6">
    <source>
        <dbReference type="PROSITE" id="PS50949"/>
    </source>
</evidence>
<dbReference type="InterPro" id="IPR004839">
    <property type="entry name" value="Aminotransferase_I/II_large"/>
</dbReference>
<dbReference type="InterPro" id="IPR036390">
    <property type="entry name" value="WH_DNA-bd_sf"/>
</dbReference>
<keyword evidence="5" id="KW-0804">Transcription</keyword>
<accession>A0A1M6PMC7</accession>
<proteinExistence type="inferred from homology"/>
<dbReference type="PANTHER" id="PTHR46577:SF2">
    <property type="entry name" value="TRANSCRIPTIONAL REGULATORY PROTEIN"/>
    <property type="match status" value="1"/>
</dbReference>
<name>A0A1M6PMC7_PSETH</name>
<dbReference type="InterPro" id="IPR051446">
    <property type="entry name" value="HTH_trans_reg/aminotransferase"/>
</dbReference>
<dbReference type="PANTHER" id="PTHR46577">
    <property type="entry name" value="HTH-TYPE TRANSCRIPTIONAL REGULATORY PROTEIN GABR"/>
    <property type="match status" value="1"/>
</dbReference>
<dbReference type="Gene3D" id="1.10.10.10">
    <property type="entry name" value="Winged helix-like DNA-binding domain superfamily/Winged helix DNA-binding domain"/>
    <property type="match status" value="1"/>
</dbReference>
<evidence type="ECO:0000313" key="7">
    <source>
        <dbReference type="EMBL" id="SHK09102.1"/>
    </source>
</evidence>
<dbReference type="SUPFAM" id="SSF46785">
    <property type="entry name" value="Winged helix' DNA-binding domain"/>
    <property type="match status" value="1"/>
</dbReference>
<dbReference type="SUPFAM" id="SSF53383">
    <property type="entry name" value="PLP-dependent transferases"/>
    <property type="match status" value="1"/>
</dbReference>
<organism evidence="7 8">
    <name type="scientific">Pseudonocardia thermophila</name>
    <dbReference type="NCBI Taxonomy" id="1848"/>
    <lineage>
        <taxon>Bacteria</taxon>
        <taxon>Bacillati</taxon>
        <taxon>Actinomycetota</taxon>
        <taxon>Actinomycetes</taxon>
        <taxon>Pseudonocardiales</taxon>
        <taxon>Pseudonocardiaceae</taxon>
        <taxon>Pseudonocardia</taxon>
    </lineage>
</organism>
<comment type="similarity">
    <text evidence="1">In the C-terminal section; belongs to the class-I pyridoxal-phosphate-dependent aminotransferase family.</text>
</comment>